<evidence type="ECO:0000256" key="1">
    <source>
        <dbReference type="ARBA" id="ARBA00004651"/>
    </source>
</evidence>
<dbReference type="CDD" id="cd00637">
    <property type="entry name" value="7tm_classA_rhodopsin-like"/>
    <property type="match status" value="1"/>
</dbReference>
<feature type="region of interest" description="Disordered" evidence="9">
    <location>
        <begin position="349"/>
        <end position="390"/>
    </location>
</feature>
<dbReference type="InterPro" id="IPR017452">
    <property type="entry name" value="GPCR_Rhodpsn_7TM"/>
</dbReference>
<organism evidence="12 13">
    <name type="scientific">Porites evermanni</name>
    <dbReference type="NCBI Taxonomy" id="104178"/>
    <lineage>
        <taxon>Eukaryota</taxon>
        <taxon>Metazoa</taxon>
        <taxon>Cnidaria</taxon>
        <taxon>Anthozoa</taxon>
        <taxon>Hexacorallia</taxon>
        <taxon>Scleractinia</taxon>
        <taxon>Fungiina</taxon>
        <taxon>Poritidae</taxon>
        <taxon>Porites</taxon>
    </lineage>
</organism>
<dbReference type="EMBL" id="CALNXI010000199">
    <property type="protein sequence ID" value="CAH3021910.1"/>
    <property type="molecule type" value="Genomic_DNA"/>
</dbReference>
<dbReference type="Pfam" id="PF00001">
    <property type="entry name" value="7tm_1"/>
    <property type="match status" value="1"/>
</dbReference>
<evidence type="ECO:0000256" key="3">
    <source>
        <dbReference type="ARBA" id="ARBA00022692"/>
    </source>
</evidence>
<dbReference type="InterPro" id="IPR000276">
    <property type="entry name" value="GPCR_Rhodpsn"/>
</dbReference>
<keyword evidence="3 10" id="KW-0812">Transmembrane</keyword>
<evidence type="ECO:0000313" key="12">
    <source>
        <dbReference type="EMBL" id="CAH3021910.1"/>
    </source>
</evidence>
<dbReference type="SMART" id="SM01381">
    <property type="entry name" value="7TM_GPCR_Srsx"/>
    <property type="match status" value="1"/>
</dbReference>
<name>A0ABN8LYW3_9CNID</name>
<sequence length="575" mass="65685">MDQTNFNESASNNSQSVEMDPKWIGILEAVILFCIMILAVGGNFLVVAVVYRRRELRRSETHIFIINLSLTDIFVALLCMPFSIITAVTQKWIFSNSLCQLNGFLNVFFLLTSILTLTAISIHKYIGVVQPTKKKIFTRKRTICVVVWVWLQAFVTALTPILGWNSYEYIPGRTQCSVKVPRNNKLSELTNCLFIIVCGFVIPLGIMSFSYLKIFQTVKIHTKRVRSHSFGSEEQSAFLNERRITITLFIILAVFLACWTPFSVLTLYATLAGNELPKYFSVAAYWLGFLNSAMNPVIYALRTKEFRQGYRQIFGIILPCCFQRIESRDSDSLAVLRGRKSLKSEVRSTLKRRGQTQRESHIQGSENGTFVNNCTGKRTQRKGTWSEDWEDSDNRLQDSLYTEGEESCRPVKIVPVDAVKIDGIEVHQNGGFVHTEENSENSKEFGGSEERMFLNSSDDIASEYLSPVKENMPRDSKNFSNSETVSMNLRDSGKRRRKSTSVMTAFQEHKELKRRLCRSKSDCSKISNASERDRSFSCPLVDILKQTSDPWLRENFSYLNKIASKELEEKSDGFD</sequence>
<evidence type="ECO:0000313" key="13">
    <source>
        <dbReference type="Proteomes" id="UP001159427"/>
    </source>
</evidence>
<feature type="transmembrane region" description="Helical" evidence="10">
    <location>
        <begin position="23"/>
        <end position="51"/>
    </location>
</feature>
<keyword evidence="13" id="KW-1185">Reference proteome</keyword>
<proteinExistence type="predicted"/>
<evidence type="ECO:0000256" key="6">
    <source>
        <dbReference type="ARBA" id="ARBA00023136"/>
    </source>
</evidence>
<dbReference type="PANTHER" id="PTHR22752">
    <property type="entry name" value="G PROTEIN-COUPLED RECEPTOR"/>
    <property type="match status" value="1"/>
</dbReference>
<feature type="transmembrane region" description="Helical" evidence="10">
    <location>
        <begin position="246"/>
        <end position="271"/>
    </location>
</feature>
<evidence type="ECO:0000256" key="8">
    <source>
        <dbReference type="ARBA" id="ARBA00023224"/>
    </source>
</evidence>
<evidence type="ECO:0000256" key="9">
    <source>
        <dbReference type="SAM" id="MobiDB-lite"/>
    </source>
</evidence>
<dbReference type="PANTHER" id="PTHR22752:SF14">
    <property type="entry name" value="G-PROTEIN COUPLED RECEPTORS FAMILY 1 PROFILE DOMAIN-CONTAINING PROTEIN"/>
    <property type="match status" value="1"/>
</dbReference>
<dbReference type="PRINTS" id="PR00237">
    <property type="entry name" value="GPCRRHODOPSN"/>
</dbReference>
<comment type="caution">
    <text evidence="12">The sequence shown here is derived from an EMBL/GenBank/DDBJ whole genome shotgun (WGS) entry which is preliminary data.</text>
</comment>
<evidence type="ECO:0000256" key="7">
    <source>
        <dbReference type="ARBA" id="ARBA00023170"/>
    </source>
</evidence>
<keyword evidence="6 10" id="KW-0472">Membrane</keyword>
<dbReference type="SUPFAM" id="SSF81321">
    <property type="entry name" value="Family A G protein-coupled receptor-like"/>
    <property type="match status" value="1"/>
</dbReference>
<feature type="transmembrane region" description="Helical" evidence="10">
    <location>
        <begin position="193"/>
        <end position="214"/>
    </location>
</feature>
<keyword evidence="8" id="KW-0807">Transducer</keyword>
<evidence type="ECO:0000256" key="5">
    <source>
        <dbReference type="ARBA" id="ARBA00023040"/>
    </source>
</evidence>
<keyword evidence="5" id="KW-0297">G-protein coupled receptor</keyword>
<feature type="compositionally biased region" description="Polar residues" evidence="9">
    <location>
        <begin position="362"/>
        <end position="377"/>
    </location>
</feature>
<reference evidence="12 13" key="1">
    <citation type="submission" date="2022-05" db="EMBL/GenBank/DDBJ databases">
        <authorList>
            <consortium name="Genoscope - CEA"/>
            <person name="William W."/>
        </authorList>
    </citation>
    <scope>NUCLEOTIDE SEQUENCE [LARGE SCALE GENOMIC DNA]</scope>
</reference>
<gene>
    <name evidence="12" type="ORF">PEVE_00013235</name>
</gene>
<dbReference type="Proteomes" id="UP001159427">
    <property type="component" value="Unassembled WGS sequence"/>
</dbReference>
<feature type="domain" description="G-protein coupled receptors family 1 profile" evidence="11">
    <location>
        <begin position="42"/>
        <end position="299"/>
    </location>
</feature>
<accession>A0ABN8LYW3</accession>
<comment type="subcellular location">
    <subcellularLocation>
        <location evidence="1">Cell membrane</location>
        <topology evidence="1">Multi-pass membrane protein</topology>
    </subcellularLocation>
</comment>
<feature type="transmembrane region" description="Helical" evidence="10">
    <location>
        <begin position="143"/>
        <end position="164"/>
    </location>
</feature>
<dbReference type="PROSITE" id="PS50262">
    <property type="entry name" value="G_PROTEIN_RECEP_F1_2"/>
    <property type="match status" value="1"/>
</dbReference>
<feature type="transmembrane region" description="Helical" evidence="10">
    <location>
        <begin position="283"/>
        <end position="301"/>
    </location>
</feature>
<keyword evidence="2" id="KW-1003">Cell membrane</keyword>
<protein>
    <recommendedName>
        <fullName evidence="11">G-protein coupled receptors family 1 profile domain-containing protein</fullName>
    </recommendedName>
</protein>
<evidence type="ECO:0000259" key="11">
    <source>
        <dbReference type="PROSITE" id="PS50262"/>
    </source>
</evidence>
<evidence type="ECO:0000256" key="4">
    <source>
        <dbReference type="ARBA" id="ARBA00022989"/>
    </source>
</evidence>
<evidence type="ECO:0000256" key="2">
    <source>
        <dbReference type="ARBA" id="ARBA00022475"/>
    </source>
</evidence>
<feature type="transmembrane region" description="Helical" evidence="10">
    <location>
        <begin position="104"/>
        <end position="122"/>
    </location>
</feature>
<dbReference type="Gene3D" id="1.20.1070.10">
    <property type="entry name" value="Rhodopsin 7-helix transmembrane proteins"/>
    <property type="match status" value="1"/>
</dbReference>
<evidence type="ECO:0000256" key="10">
    <source>
        <dbReference type="SAM" id="Phobius"/>
    </source>
</evidence>
<feature type="transmembrane region" description="Helical" evidence="10">
    <location>
        <begin position="63"/>
        <end position="84"/>
    </location>
</feature>
<keyword evidence="7" id="KW-0675">Receptor</keyword>
<keyword evidence="4 10" id="KW-1133">Transmembrane helix</keyword>